<evidence type="ECO:0000256" key="1">
    <source>
        <dbReference type="SAM" id="MobiDB-lite"/>
    </source>
</evidence>
<dbReference type="EMBL" id="OV696688">
    <property type="protein sequence ID" value="CAH1257192.1"/>
    <property type="molecule type" value="Genomic_DNA"/>
</dbReference>
<reference evidence="2" key="1">
    <citation type="submission" date="2022-01" db="EMBL/GenBank/DDBJ databases">
        <authorList>
            <person name="Braso-Vives M."/>
        </authorList>
    </citation>
    <scope>NUCLEOTIDE SEQUENCE</scope>
</reference>
<dbReference type="InterPro" id="IPR052709">
    <property type="entry name" value="Transposase-MT_Hybrid"/>
</dbReference>
<dbReference type="PANTHER" id="PTHR46060:SF1">
    <property type="entry name" value="MARINER MOS1 TRANSPOSASE-LIKE PROTEIN"/>
    <property type="match status" value="1"/>
</dbReference>
<sequence>MAKTLGEDSPSYSTIKKWVANFKRGKGSVKDDPRSGRPKTATSENEVDAIHRMIMNDRRVTIRHIEHSLGISYGSVQNVLGKNKLSASLIFLKRFVTQDETWVHHFDPESKEQSEEWTKKGSQPPKKFKRVASVGKVMASVFWDSEGVIMINYLQKGQTINGEYYASELRQLKAAIKEKRRGKLRAGVLLLQDNAPVHTAHVSVAAATQCGFELLPHPPYSPDLAPSDFYLFPKLKFHLRGHRFETDDDVIHAVEAYLEAQDATYFQQGVAMLEHRWTKCIEVRGDYVEK</sequence>
<proteinExistence type="predicted"/>
<dbReference type="Gene3D" id="3.30.420.10">
    <property type="entry name" value="Ribonuclease H-like superfamily/Ribonuclease H"/>
    <property type="match status" value="1"/>
</dbReference>
<dbReference type="Pfam" id="PF01359">
    <property type="entry name" value="Transposase_1"/>
    <property type="match status" value="1"/>
</dbReference>
<dbReference type="InterPro" id="IPR001888">
    <property type="entry name" value="Transposase_1"/>
</dbReference>
<organism evidence="2 3">
    <name type="scientific">Branchiostoma lanceolatum</name>
    <name type="common">Common lancelet</name>
    <name type="synonym">Amphioxus lanceolatum</name>
    <dbReference type="NCBI Taxonomy" id="7740"/>
    <lineage>
        <taxon>Eukaryota</taxon>
        <taxon>Metazoa</taxon>
        <taxon>Chordata</taxon>
        <taxon>Cephalochordata</taxon>
        <taxon>Leptocardii</taxon>
        <taxon>Amphioxiformes</taxon>
        <taxon>Branchiostomatidae</taxon>
        <taxon>Branchiostoma</taxon>
    </lineage>
</organism>
<evidence type="ECO:0000313" key="2">
    <source>
        <dbReference type="EMBL" id="CAH1257192.1"/>
    </source>
</evidence>
<keyword evidence="3" id="KW-1185">Reference proteome</keyword>
<accession>A0A8K0EMA5</accession>
<protein>
    <submittedName>
        <fullName evidence="2">SETMAR protein</fullName>
    </submittedName>
</protein>
<dbReference type="PANTHER" id="PTHR46060">
    <property type="entry name" value="MARINER MOS1 TRANSPOSASE-LIKE PROTEIN"/>
    <property type="match status" value="1"/>
</dbReference>
<dbReference type="GO" id="GO:0003676">
    <property type="term" value="F:nucleic acid binding"/>
    <property type="evidence" value="ECO:0007669"/>
    <property type="project" value="InterPro"/>
</dbReference>
<dbReference type="InterPro" id="IPR036397">
    <property type="entry name" value="RNaseH_sf"/>
</dbReference>
<dbReference type="AlphaFoldDB" id="A0A8K0EMA5"/>
<dbReference type="Proteomes" id="UP000838412">
    <property type="component" value="Chromosome 3"/>
</dbReference>
<evidence type="ECO:0000313" key="3">
    <source>
        <dbReference type="Proteomes" id="UP000838412"/>
    </source>
</evidence>
<name>A0A8K0EMA5_BRALA</name>
<feature type="region of interest" description="Disordered" evidence="1">
    <location>
        <begin position="25"/>
        <end position="45"/>
    </location>
</feature>
<gene>
    <name evidence="2" type="primary">SETMAR</name>
    <name evidence="2" type="ORF">BLAG_LOCUS15200</name>
</gene>
<dbReference type="OrthoDB" id="616263at2759"/>